<reference evidence="2" key="1">
    <citation type="submission" date="2018-01" db="EMBL/GenBank/DDBJ databases">
        <authorList>
            <person name="Gaut B.S."/>
            <person name="Morton B.R."/>
            <person name="Clegg M.T."/>
            <person name="Duvall M.R."/>
        </authorList>
    </citation>
    <scope>NUCLEOTIDE SEQUENCE [LARGE SCALE GENOMIC DNA]</scope>
</reference>
<comment type="caution">
    <text evidence="1">The sequence shown here is derived from an EMBL/GenBank/DDBJ whole genome shotgun (WGS) entry which is preliminary data.</text>
</comment>
<dbReference type="AlphaFoldDB" id="A0A375CQ14"/>
<evidence type="ECO:0000313" key="2">
    <source>
        <dbReference type="Proteomes" id="UP000256297"/>
    </source>
</evidence>
<gene>
    <name evidence="1" type="ORF">CBM2589_U10021</name>
</gene>
<accession>A0A375CQ14</accession>
<dbReference type="Proteomes" id="UP000256297">
    <property type="component" value="Unassembled WGS sequence"/>
</dbReference>
<proteinExistence type="predicted"/>
<sequence>MGARREAHRSPDRLSDSTDAMIFMSQSGLIDENRKDEWDRWYQDHLLVMVTVPGIASAQRFATDHPNWPPSLAMYTVASASVFEDAYYQQVRGMGCWLPLIDRHFYRRVLFDGLPHAPAVPSELLLAVTDQCRPRGDLYGVPFLWLKAVGLDQSIFFRGIAVVASDSAKGVAGRGDVAVYRPMTARYESSRQVVAANGVAKSPGASDTNTATAG</sequence>
<dbReference type="EMBL" id="OFSP01000078">
    <property type="protein sequence ID" value="SOY77504.1"/>
    <property type="molecule type" value="Genomic_DNA"/>
</dbReference>
<evidence type="ECO:0000313" key="1">
    <source>
        <dbReference type="EMBL" id="SOY77504.1"/>
    </source>
</evidence>
<organism evidence="1 2">
    <name type="scientific">Cupriavidus taiwanensis</name>
    <dbReference type="NCBI Taxonomy" id="164546"/>
    <lineage>
        <taxon>Bacteria</taxon>
        <taxon>Pseudomonadati</taxon>
        <taxon>Pseudomonadota</taxon>
        <taxon>Betaproteobacteria</taxon>
        <taxon>Burkholderiales</taxon>
        <taxon>Burkholderiaceae</taxon>
        <taxon>Cupriavidus</taxon>
    </lineage>
</organism>
<protein>
    <recommendedName>
        <fullName evidence="3">EthD domain-containing protein</fullName>
    </recommendedName>
</protein>
<name>A0A375CQ14_9BURK</name>
<evidence type="ECO:0008006" key="3">
    <source>
        <dbReference type="Google" id="ProtNLM"/>
    </source>
</evidence>